<protein>
    <recommendedName>
        <fullName evidence="3">MutL C-terminal dimerisation domain-containing protein</fullName>
    </recommendedName>
</protein>
<evidence type="ECO:0000256" key="2">
    <source>
        <dbReference type="SAM" id="MobiDB-lite"/>
    </source>
</evidence>
<feature type="region of interest" description="Disordered" evidence="2">
    <location>
        <begin position="503"/>
        <end position="545"/>
    </location>
</feature>
<organism evidence="4 5">
    <name type="scientific">Stachybotrys elegans</name>
    <dbReference type="NCBI Taxonomy" id="80388"/>
    <lineage>
        <taxon>Eukaryota</taxon>
        <taxon>Fungi</taxon>
        <taxon>Dikarya</taxon>
        <taxon>Ascomycota</taxon>
        <taxon>Pezizomycotina</taxon>
        <taxon>Sordariomycetes</taxon>
        <taxon>Hypocreomycetidae</taxon>
        <taxon>Hypocreales</taxon>
        <taxon>Stachybotryaceae</taxon>
        <taxon>Stachybotrys</taxon>
    </lineage>
</organism>
<dbReference type="GO" id="GO:0140664">
    <property type="term" value="F:ATP-dependent DNA damage sensor activity"/>
    <property type="evidence" value="ECO:0007669"/>
    <property type="project" value="InterPro"/>
</dbReference>
<accession>A0A8K0WSH3</accession>
<dbReference type="GO" id="GO:0016887">
    <property type="term" value="F:ATP hydrolysis activity"/>
    <property type="evidence" value="ECO:0007669"/>
    <property type="project" value="InterPro"/>
</dbReference>
<feature type="region of interest" description="Disordered" evidence="2">
    <location>
        <begin position="449"/>
        <end position="470"/>
    </location>
</feature>
<dbReference type="GO" id="GO:0005524">
    <property type="term" value="F:ATP binding"/>
    <property type="evidence" value="ECO:0007669"/>
    <property type="project" value="InterPro"/>
</dbReference>
<feature type="region of interest" description="Disordered" evidence="2">
    <location>
        <begin position="389"/>
        <end position="434"/>
    </location>
</feature>
<name>A0A8K0WSH3_9HYPO</name>
<dbReference type="InterPro" id="IPR037198">
    <property type="entry name" value="MutL_C_sf"/>
</dbReference>
<dbReference type="SMART" id="SM00853">
    <property type="entry name" value="MutL_C"/>
    <property type="match status" value="1"/>
</dbReference>
<evidence type="ECO:0000259" key="3">
    <source>
        <dbReference type="SMART" id="SM00853"/>
    </source>
</evidence>
<dbReference type="AlphaFoldDB" id="A0A8K0WSH3"/>
<dbReference type="Gene3D" id="3.30.565.10">
    <property type="entry name" value="Histidine kinase-like ATPase, C-terminal domain"/>
    <property type="match status" value="1"/>
</dbReference>
<dbReference type="SUPFAM" id="SSF55874">
    <property type="entry name" value="ATPase domain of HSP90 chaperone/DNA topoisomerase II/histidine kinase"/>
    <property type="match status" value="1"/>
</dbReference>
<dbReference type="GO" id="GO:0032300">
    <property type="term" value="C:mismatch repair complex"/>
    <property type="evidence" value="ECO:0007669"/>
    <property type="project" value="InterPro"/>
</dbReference>
<dbReference type="PANTHER" id="PTHR10073:SF47">
    <property type="entry name" value="DNA MISMATCH REPAIR PROTEIN MLH3"/>
    <property type="match status" value="1"/>
</dbReference>
<dbReference type="Pfam" id="PF13589">
    <property type="entry name" value="HATPase_c_3"/>
    <property type="match status" value="1"/>
</dbReference>
<gene>
    <name evidence="4" type="ORF">B0I35DRAFT_459557</name>
</gene>
<dbReference type="InterPro" id="IPR038973">
    <property type="entry name" value="MutL/Mlh/Pms-like"/>
</dbReference>
<feature type="compositionally biased region" description="Basic and acidic residues" evidence="2">
    <location>
        <begin position="503"/>
        <end position="513"/>
    </location>
</feature>
<comment type="similarity">
    <text evidence="1">Belongs to the DNA mismatch repair MutL/HexB family.</text>
</comment>
<dbReference type="InterPro" id="IPR036890">
    <property type="entry name" value="HATPase_C_sf"/>
</dbReference>
<comment type="caution">
    <text evidence="4">The sequence shown here is derived from an EMBL/GenBank/DDBJ whole genome shotgun (WGS) entry which is preliminary data.</text>
</comment>
<dbReference type="EMBL" id="JAGPNK010000005">
    <property type="protein sequence ID" value="KAH7320827.1"/>
    <property type="molecule type" value="Genomic_DNA"/>
</dbReference>
<reference evidence="4" key="1">
    <citation type="journal article" date="2021" name="Nat. Commun.">
        <title>Genetic determinants of endophytism in the Arabidopsis root mycobiome.</title>
        <authorList>
            <person name="Mesny F."/>
            <person name="Miyauchi S."/>
            <person name="Thiergart T."/>
            <person name="Pickel B."/>
            <person name="Atanasova L."/>
            <person name="Karlsson M."/>
            <person name="Huettel B."/>
            <person name="Barry K.W."/>
            <person name="Haridas S."/>
            <person name="Chen C."/>
            <person name="Bauer D."/>
            <person name="Andreopoulos W."/>
            <person name="Pangilinan J."/>
            <person name="LaButti K."/>
            <person name="Riley R."/>
            <person name="Lipzen A."/>
            <person name="Clum A."/>
            <person name="Drula E."/>
            <person name="Henrissat B."/>
            <person name="Kohler A."/>
            <person name="Grigoriev I.V."/>
            <person name="Martin F.M."/>
            <person name="Hacquard S."/>
        </authorList>
    </citation>
    <scope>NUCLEOTIDE SEQUENCE</scope>
    <source>
        <strain evidence="4">MPI-CAGE-CH-0235</strain>
    </source>
</reference>
<evidence type="ECO:0000256" key="1">
    <source>
        <dbReference type="ARBA" id="ARBA00006082"/>
    </source>
</evidence>
<evidence type="ECO:0000313" key="4">
    <source>
        <dbReference type="EMBL" id="KAH7320827.1"/>
    </source>
</evidence>
<dbReference type="Proteomes" id="UP000813444">
    <property type="component" value="Unassembled WGS sequence"/>
</dbReference>
<evidence type="ECO:0000313" key="5">
    <source>
        <dbReference type="Proteomes" id="UP000813444"/>
    </source>
</evidence>
<dbReference type="OrthoDB" id="429932at2759"/>
<sequence>MSIIQLPEEVANKLHSSVHITSLNSVACHLIENSLDAGATKINLYIDHARGNCTVEDNGVGIPGGEFLPEGGLGKLHHTSKFPAQHGLHGRHGNFLASLATLSLLSITSRQRQHASHSSMTIHNGVVLQRQLPAHPEQRFLVYDHGTRVAVRDLFGSMPVRVKQRAVLASAKPSMDREWNNLVHEIVSVLLAWSSDVTVLLKDTKAQRELRLRSDPTSESRLRILRLLSQASLVDNTEVGLWESVSASARDFTVKGYISRTPVSTRRTQFLSLGIHPVSNDFGTNMLYEEINRVFANSEFGWPIEGEGKPAEPSDQPEASKRARKGLERWPMFFLQIVQPSSADPQLADYILEHQQPDVAVILDLLRAVCYGFLRKHLCRPQKVQLSSNSAFSVSTKRGRSSQSKRLHKDPVTRDTLSSRQQVRSTGPFDGWHLVKSGRPTFPSALKESNIQGTDHSNKRMTPLVGDGGKLLRMPFEANDASEGENLEAQPLRDLDERWTGQSVREENAHESDQSNVVLEAEAQPLQQRPKRRVLEQRPKQPPSEWLQSLVQSWKNPVFENVEAPIHQAHDDSCRSLEEHSGCSMLAPGSLELDGRLSRSALANATVISQVDGKFILVKMPLHKPAKQEQPPSSTLVMVDQHAADERCQLEMLMNDYFETCPATGQIVPTATALDPPRVYEVPFTEGEKFEQLQKHFEAWGIVYRLQPAKHSGVVKSLPRQLVISALPPSIIERCRTEPRLLIDIMRRELARYEDGTLAVYSASPHRIPGKHWTSHFHGCPQGILDLLYSRSCRSAIMFNDVLSKAECEQLISRLSKCVFPFQCAHGRPSMAPLIDLGSNMGIKGWTE</sequence>
<dbReference type="InterPro" id="IPR042120">
    <property type="entry name" value="MutL_C_dimsub"/>
</dbReference>
<dbReference type="InterPro" id="IPR014790">
    <property type="entry name" value="MutL_C"/>
</dbReference>
<feature type="compositionally biased region" description="Polar residues" evidence="2">
    <location>
        <begin position="415"/>
        <end position="425"/>
    </location>
</feature>
<proteinExistence type="inferred from homology"/>
<feature type="compositionally biased region" description="Basic residues" evidence="2">
    <location>
        <begin position="397"/>
        <end position="408"/>
    </location>
</feature>
<keyword evidence="5" id="KW-1185">Reference proteome</keyword>
<dbReference type="PANTHER" id="PTHR10073">
    <property type="entry name" value="DNA MISMATCH REPAIR PROTEIN MLH, PMS, MUTL"/>
    <property type="match status" value="1"/>
</dbReference>
<dbReference type="Gene3D" id="3.30.1540.20">
    <property type="entry name" value="MutL, C-terminal domain, dimerisation subdomain"/>
    <property type="match status" value="2"/>
</dbReference>
<dbReference type="GO" id="GO:0006298">
    <property type="term" value="P:mismatch repair"/>
    <property type="evidence" value="ECO:0007669"/>
    <property type="project" value="InterPro"/>
</dbReference>
<dbReference type="SUPFAM" id="SSF118116">
    <property type="entry name" value="DNA mismatch repair protein MutL"/>
    <property type="match status" value="1"/>
</dbReference>
<feature type="domain" description="MutL C-terminal dimerisation" evidence="3">
    <location>
        <begin position="607"/>
        <end position="803"/>
    </location>
</feature>